<dbReference type="InterPro" id="IPR046705">
    <property type="entry name" value="DUF6778"/>
</dbReference>
<gene>
    <name evidence="1" type="ORF">OM960_22785</name>
</gene>
<name>A0ABT3J9J8_9RHOB</name>
<sequence>MPSFWPAPILVGIERVVSEDPMSWLKPLIACLVLTGCATHWSTDYAAPLDAEVTRTWHVHEVDVLIPEKLTVSDENLLMPPADIVWHGDPDGDRRAQVSAILNDGIAAGTTGLVGDRPVKLEVVLREFHGVTPIAMVNAPSAVYNIHYSIRAVDADTGAALTEPAEVDADLAAHVGADLITASLEGSDEKSRLREHLAEVTAGWLGIGPDPREEFTSVGR</sequence>
<dbReference type="Proteomes" id="UP001207582">
    <property type="component" value="Unassembled WGS sequence"/>
</dbReference>
<comment type="caution">
    <text evidence="1">The sequence shown here is derived from an EMBL/GenBank/DDBJ whole genome shotgun (WGS) entry which is preliminary data.</text>
</comment>
<evidence type="ECO:0000313" key="1">
    <source>
        <dbReference type="EMBL" id="MCW3784355.1"/>
    </source>
</evidence>
<evidence type="ECO:0008006" key="3">
    <source>
        <dbReference type="Google" id="ProtNLM"/>
    </source>
</evidence>
<dbReference type="EMBL" id="JAPDOG010000040">
    <property type="protein sequence ID" value="MCW3784355.1"/>
    <property type="molecule type" value="Genomic_DNA"/>
</dbReference>
<evidence type="ECO:0000313" key="2">
    <source>
        <dbReference type="Proteomes" id="UP001207582"/>
    </source>
</evidence>
<organism evidence="1 2">
    <name type="scientific">Defluviimonas salinarum</name>
    <dbReference type="NCBI Taxonomy" id="2992147"/>
    <lineage>
        <taxon>Bacteria</taxon>
        <taxon>Pseudomonadati</taxon>
        <taxon>Pseudomonadota</taxon>
        <taxon>Alphaproteobacteria</taxon>
        <taxon>Rhodobacterales</taxon>
        <taxon>Paracoccaceae</taxon>
        <taxon>Albidovulum</taxon>
    </lineage>
</organism>
<protein>
    <recommendedName>
        <fullName evidence="3">DUF3313 domain-containing protein</fullName>
    </recommendedName>
</protein>
<dbReference type="Pfam" id="PF20569">
    <property type="entry name" value="DUF6778"/>
    <property type="match status" value="1"/>
</dbReference>
<reference evidence="1 2" key="1">
    <citation type="submission" date="2022-10" db="EMBL/GenBank/DDBJ databases">
        <title>Defluviimonas sp. CAU 1641 isolated from mud.</title>
        <authorList>
            <person name="Kim W."/>
        </authorList>
    </citation>
    <scope>NUCLEOTIDE SEQUENCE [LARGE SCALE GENOMIC DNA]</scope>
    <source>
        <strain evidence="1 2">CAU 1641</strain>
    </source>
</reference>
<proteinExistence type="predicted"/>
<keyword evidence="2" id="KW-1185">Reference proteome</keyword>
<accession>A0ABT3J9J8</accession>